<keyword evidence="1" id="KW-1185">Reference proteome</keyword>
<reference evidence="2" key="1">
    <citation type="submission" date="2017-02" db="UniProtKB">
        <authorList>
            <consortium name="WormBaseParasite"/>
        </authorList>
    </citation>
    <scope>IDENTIFICATION</scope>
</reference>
<evidence type="ECO:0000313" key="1">
    <source>
        <dbReference type="Proteomes" id="UP000036681"/>
    </source>
</evidence>
<proteinExistence type="predicted"/>
<dbReference type="Proteomes" id="UP000036681">
    <property type="component" value="Unplaced"/>
</dbReference>
<evidence type="ECO:0000313" key="2">
    <source>
        <dbReference type="WBParaSite" id="ALUE_0000270701-mRNA-1"/>
    </source>
</evidence>
<dbReference type="AlphaFoldDB" id="A0A0M3HMG2"/>
<dbReference type="WBParaSite" id="ALUE_0000270701-mRNA-1">
    <property type="protein sequence ID" value="ALUE_0000270701-mRNA-1"/>
    <property type="gene ID" value="ALUE_0000270701"/>
</dbReference>
<protein>
    <submittedName>
        <fullName evidence="2">Ovule protein</fullName>
    </submittedName>
</protein>
<organism evidence="1 2">
    <name type="scientific">Ascaris lumbricoides</name>
    <name type="common">Giant roundworm</name>
    <dbReference type="NCBI Taxonomy" id="6252"/>
    <lineage>
        <taxon>Eukaryota</taxon>
        <taxon>Metazoa</taxon>
        <taxon>Ecdysozoa</taxon>
        <taxon>Nematoda</taxon>
        <taxon>Chromadorea</taxon>
        <taxon>Rhabditida</taxon>
        <taxon>Spirurina</taxon>
        <taxon>Ascaridomorpha</taxon>
        <taxon>Ascaridoidea</taxon>
        <taxon>Ascarididae</taxon>
        <taxon>Ascaris</taxon>
    </lineage>
</organism>
<accession>A0A0M3HMG2</accession>
<sequence length="71" mass="8272">MWIKHDIFVVYDETRPDEEDSGFKDGHDVSNAIDTTILNMYERAISSVHVGHFSSNFLWLLLQIHLTDITH</sequence>
<name>A0A0M3HMG2_ASCLU</name>